<gene>
    <name evidence="9" type="primary">papD</name>
    <name evidence="9" type="ORF">PPTS312_19120</name>
</gene>
<dbReference type="InterPro" id="IPR016148">
    <property type="entry name" value="Pili_assmbl_chaperone_C"/>
</dbReference>
<keyword evidence="5" id="KW-0143">Chaperone</keyword>
<dbReference type="SUPFAM" id="SSF49584">
    <property type="entry name" value="Periplasmic chaperone C-domain"/>
    <property type="match status" value="1"/>
</dbReference>
<dbReference type="InterPro" id="IPR013783">
    <property type="entry name" value="Ig-like_fold"/>
</dbReference>
<dbReference type="GO" id="GO:0030288">
    <property type="term" value="C:outer membrane-bounded periplasmic space"/>
    <property type="evidence" value="ECO:0007669"/>
    <property type="project" value="InterPro"/>
</dbReference>
<dbReference type="InterPro" id="IPR016147">
    <property type="entry name" value="Pili_assmbl_chaperone_N"/>
</dbReference>
<dbReference type="Gene3D" id="2.60.40.10">
    <property type="entry name" value="Immunoglobulins"/>
    <property type="match status" value="2"/>
</dbReference>
<dbReference type="Pfam" id="PF00345">
    <property type="entry name" value="PapD_N"/>
    <property type="match status" value="1"/>
</dbReference>
<dbReference type="InterPro" id="IPR050643">
    <property type="entry name" value="Periplasmic_pilus_chap"/>
</dbReference>
<dbReference type="Proteomes" id="UP000464661">
    <property type="component" value="Chromosome"/>
</dbReference>
<dbReference type="InterPro" id="IPR036316">
    <property type="entry name" value="Pili_assmbl_chap_C_dom_sf"/>
</dbReference>
<feature type="signal peptide" evidence="6">
    <location>
        <begin position="1"/>
        <end position="25"/>
    </location>
</feature>
<evidence type="ECO:0000259" key="8">
    <source>
        <dbReference type="Pfam" id="PF02753"/>
    </source>
</evidence>
<keyword evidence="3 6" id="KW-0732">Signal</keyword>
<evidence type="ECO:0000313" key="9">
    <source>
        <dbReference type="EMBL" id="BBU43997.1"/>
    </source>
</evidence>
<dbReference type="SUPFAM" id="SSF49354">
    <property type="entry name" value="PapD-like"/>
    <property type="match status" value="1"/>
</dbReference>
<sequence length="242" mass="26569">MPNSLIFRLLLLTGLSSGMIASAQAALTISTTRIIQASDKQSSSIIVANPSTQTFAAQSWVNTEADDNITAVPLIATPALFRLAPGSEQTVQINQIPNNLPKDKESLFYFNVQEIPQTDGDPSNTLTIALRTRIKLLYRPAELQEPLEDGLKKLQWSLQRLDGKTQLVVHNPSPYHYTFRQAHLENGSTRKRIEAHKMVAPGGTQAYPVETFAITPKMHVTFTTINDFGGTTAEMRAPVSGP</sequence>
<comment type="similarity">
    <text evidence="2">Belongs to the periplasmic pilus chaperone family.</text>
</comment>
<dbReference type="EMBL" id="AP022324">
    <property type="protein sequence ID" value="BBU43997.1"/>
    <property type="molecule type" value="Genomic_DNA"/>
</dbReference>
<proteinExistence type="inferred from homology"/>
<dbReference type="RefSeq" id="WP_019099423.1">
    <property type="nucleotide sequence ID" value="NZ_AP022324.1"/>
</dbReference>
<dbReference type="PANTHER" id="PTHR30251:SF2">
    <property type="entry name" value="FIMBRIAL CHAPERONE YADV-RELATED"/>
    <property type="match status" value="1"/>
</dbReference>
<dbReference type="InterPro" id="IPR001829">
    <property type="entry name" value="Pili_assmbl_chaperone_bac"/>
</dbReference>
<reference evidence="9 10" key="1">
    <citation type="submission" date="2020-01" db="EMBL/GenBank/DDBJ databases">
        <title>Complete Genome Sequence of Pseudomonas putida Strain TS312, Harboring the HdtS type N-acyl-homoserine Lactone Synthase, Isolated from a Paper Mill.</title>
        <authorList>
            <person name="Hosoe A."/>
            <person name="Suenaga T."/>
            <person name="Sugi T."/>
            <person name="Izumi T."/>
            <person name="Nagai N."/>
            <person name="Terada A."/>
        </authorList>
    </citation>
    <scope>NUCLEOTIDE SEQUENCE [LARGE SCALE GENOMIC DNA]</scope>
    <source>
        <strain evidence="9 10">TS312</strain>
    </source>
</reference>
<organism evidence="9 10">
    <name type="scientific">Pseudomonas putida</name>
    <name type="common">Arthrobacter siderocapsulatus</name>
    <dbReference type="NCBI Taxonomy" id="303"/>
    <lineage>
        <taxon>Bacteria</taxon>
        <taxon>Pseudomonadati</taxon>
        <taxon>Pseudomonadota</taxon>
        <taxon>Gammaproteobacteria</taxon>
        <taxon>Pseudomonadales</taxon>
        <taxon>Pseudomonadaceae</taxon>
        <taxon>Pseudomonas</taxon>
    </lineage>
</organism>
<evidence type="ECO:0000256" key="5">
    <source>
        <dbReference type="ARBA" id="ARBA00023186"/>
    </source>
</evidence>
<evidence type="ECO:0000256" key="6">
    <source>
        <dbReference type="SAM" id="SignalP"/>
    </source>
</evidence>
<accession>A0A7U6M145</accession>
<evidence type="ECO:0000256" key="2">
    <source>
        <dbReference type="ARBA" id="ARBA00007399"/>
    </source>
</evidence>
<protein>
    <submittedName>
        <fullName evidence="9">Chaperone protein PapD</fullName>
    </submittedName>
</protein>
<keyword evidence="4" id="KW-0574">Periplasm</keyword>
<dbReference type="Pfam" id="PF02753">
    <property type="entry name" value="PapD_C"/>
    <property type="match status" value="1"/>
</dbReference>
<comment type="subcellular location">
    <subcellularLocation>
        <location evidence="1">Periplasm</location>
    </subcellularLocation>
</comment>
<evidence type="ECO:0000259" key="7">
    <source>
        <dbReference type="Pfam" id="PF00345"/>
    </source>
</evidence>
<feature type="domain" description="Pili assembly chaperone C-terminal" evidence="8">
    <location>
        <begin position="169"/>
        <end position="232"/>
    </location>
</feature>
<feature type="domain" description="Pili assembly chaperone N-terminal" evidence="7">
    <location>
        <begin position="27"/>
        <end position="143"/>
    </location>
</feature>
<feature type="chain" id="PRO_5030557323" evidence="6">
    <location>
        <begin position="26"/>
        <end position="242"/>
    </location>
</feature>
<dbReference type="GO" id="GO:0071555">
    <property type="term" value="P:cell wall organization"/>
    <property type="evidence" value="ECO:0007669"/>
    <property type="project" value="InterPro"/>
</dbReference>
<dbReference type="PRINTS" id="PR00969">
    <property type="entry name" value="CHAPERONPILI"/>
</dbReference>
<dbReference type="InterPro" id="IPR008962">
    <property type="entry name" value="PapD-like_sf"/>
</dbReference>
<dbReference type="AlphaFoldDB" id="A0A7U6M145"/>
<name>A0A7U6M145_PSEPU</name>
<evidence type="ECO:0000256" key="4">
    <source>
        <dbReference type="ARBA" id="ARBA00022764"/>
    </source>
</evidence>
<dbReference type="PANTHER" id="PTHR30251">
    <property type="entry name" value="PILUS ASSEMBLY CHAPERONE"/>
    <property type="match status" value="1"/>
</dbReference>
<evidence type="ECO:0000256" key="1">
    <source>
        <dbReference type="ARBA" id="ARBA00004418"/>
    </source>
</evidence>
<evidence type="ECO:0000256" key="3">
    <source>
        <dbReference type="ARBA" id="ARBA00022729"/>
    </source>
</evidence>
<evidence type="ECO:0000313" key="10">
    <source>
        <dbReference type="Proteomes" id="UP000464661"/>
    </source>
</evidence>